<dbReference type="Proteomes" id="UP001233172">
    <property type="component" value="Unassembled WGS sequence"/>
</dbReference>
<gene>
    <name evidence="1" type="ORF">Bpfe_017448</name>
</gene>
<evidence type="ECO:0000313" key="2">
    <source>
        <dbReference type="Proteomes" id="UP001233172"/>
    </source>
</evidence>
<evidence type="ECO:0000313" key="1">
    <source>
        <dbReference type="EMBL" id="KAK0053071.1"/>
    </source>
</evidence>
<reference evidence="1" key="2">
    <citation type="submission" date="2023-04" db="EMBL/GenBank/DDBJ databases">
        <authorList>
            <person name="Bu L."/>
            <person name="Lu L."/>
            <person name="Laidemitt M.R."/>
            <person name="Zhang S.M."/>
            <person name="Mutuku M."/>
            <person name="Mkoji G."/>
            <person name="Steinauer M."/>
            <person name="Loker E.S."/>
        </authorList>
    </citation>
    <scope>NUCLEOTIDE SEQUENCE</scope>
    <source>
        <strain evidence="1">KasaAsao</strain>
        <tissue evidence="1">Whole Snail</tissue>
    </source>
</reference>
<reference evidence="1" key="1">
    <citation type="journal article" date="2023" name="PLoS Negl. Trop. Dis.">
        <title>A genome sequence for Biomphalaria pfeifferi, the major vector snail for the human-infecting parasite Schistosoma mansoni.</title>
        <authorList>
            <person name="Bu L."/>
            <person name="Lu L."/>
            <person name="Laidemitt M.R."/>
            <person name="Zhang S.M."/>
            <person name="Mutuku M."/>
            <person name="Mkoji G."/>
            <person name="Steinauer M."/>
            <person name="Loker E.S."/>
        </authorList>
    </citation>
    <scope>NUCLEOTIDE SEQUENCE</scope>
    <source>
        <strain evidence="1">KasaAsao</strain>
    </source>
</reference>
<dbReference type="AlphaFoldDB" id="A0AAD8BEU9"/>
<dbReference type="EMBL" id="JASAOG010000089">
    <property type="protein sequence ID" value="KAK0053071.1"/>
    <property type="molecule type" value="Genomic_DNA"/>
</dbReference>
<proteinExistence type="predicted"/>
<organism evidence="1 2">
    <name type="scientific">Biomphalaria pfeifferi</name>
    <name type="common">Bloodfluke planorb</name>
    <name type="synonym">Freshwater snail</name>
    <dbReference type="NCBI Taxonomy" id="112525"/>
    <lineage>
        <taxon>Eukaryota</taxon>
        <taxon>Metazoa</taxon>
        <taxon>Spiralia</taxon>
        <taxon>Lophotrochozoa</taxon>
        <taxon>Mollusca</taxon>
        <taxon>Gastropoda</taxon>
        <taxon>Heterobranchia</taxon>
        <taxon>Euthyneura</taxon>
        <taxon>Panpulmonata</taxon>
        <taxon>Hygrophila</taxon>
        <taxon>Lymnaeoidea</taxon>
        <taxon>Planorbidae</taxon>
        <taxon>Biomphalaria</taxon>
    </lineage>
</organism>
<comment type="caution">
    <text evidence="1">The sequence shown here is derived from an EMBL/GenBank/DDBJ whole genome shotgun (WGS) entry which is preliminary data.</text>
</comment>
<sequence>MQWNTKYSGLLVVKGKNNKSKRLKVSLWIPCQLAAREGHPSNRIRKPLGGPNQIGASTPGMLETVEGEASEGICLANWSMESSISTG</sequence>
<accession>A0AAD8BEU9</accession>
<protein>
    <submittedName>
        <fullName evidence="1">Uncharacterized protein</fullName>
    </submittedName>
</protein>
<keyword evidence="2" id="KW-1185">Reference proteome</keyword>
<name>A0AAD8BEU9_BIOPF</name>